<protein>
    <submittedName>
        <fullName evidence="1">Uncharacterized protein</fullName>
    </submittedName>
</protein>
<proteinExistence type="predicted"/>
<organism evidence="1 2">
    <name type="scientific">Albula glossodonta</name>
    <name type="common">roundjaw bonefish</name>
    <dbReference type="NCBI Taxonomy" id="121402"/>
    <lineage>
        <taxon>Eukaryota</taxon>
        <taxon>Metazoa</taxon>
        <taxon>Chordata</taxon>
        <taxon>Craniata</taxon>
        <taxon>Vertebrata</taxon>
        <taxon>Euteleostomi</taxon>
        <taxon>Actinopterygii</taxon>
        <taxon>Neopterygii</taxon>
        <taxon>Teleostei</taxon>
        <taxon>Albuliformes</taxon>
        <taxon>Albulidae</taxon>
        <taxon>Albula</taxon>
    </lineage>
</organism>
<evidence type="ECO:0000313" key="1">
    <source>
        <dbReference type="EMBL" id="KAG9351581.1"/>
    </source>
</evidence>
<dbReference type="Proteomes" id="UP000824540">
    <property type="component" value="Unassembled WGS sequence"/>
</dbReference>
<name>A0A8T2PK61_9TELE</name>
<sequence>MSENAPTRSLDDIDLAALRTLSQEPLRHLQRWSVTQNGMGRAMEIRMVGSCCLLNLSGFIINLASEERL</sequence>
<accession>A0A8T2PK61</accession>
<comment type="caution">
    <text evidence="1">The sequence shown here is derived from an EMBL/GenBank/DDBJ whole genome shotgun (WGS) entry which is preliminary data.</text>
</comment>
<dbReference type="AlphaFoldDB" id="A0A8T2PK61"/>
<reference evidence="1" key="1">
    <citation type="thesis" date="2021" institute="BYU ScholarsArchive" country="Provo, UT, USA">
        <title>Applications of and Algorithms for Genome Assembly and Genomic Analyses with an Emphasis on Marine Teleosts.</title>
        <authorList>
            <person name="Pickett B.D."/>
        </authorList>
    </citation>
    <scope>NUCLEOTIDE SEQUENCE</scope>
    <source>
        <strain evidence="1">HI-2016</strain>
    </source>
</reference>
<evidence type="ECO:0000313" key="2">
    <source>
        <dbReference type="Proteomes" id="UP000824540"/>
    </source>
</evidence>
<keyword evidence="2" id="KW-1185">Reference proteome</keyword>
<gene>
    <name evidence="1" type="ORF">JZ751_022832</name>
</gene>
<dbReference type="EMBL" id="JAFBMS010000006">
    <property type="protein sequence ID" value="KAG9351581.1"/>
    <property type="molecule type" value="Genomic_DNA"/>
</dbReference>